<feature type="compositionally biased region" description="Polar residues" evidence="2">
    <location>
        <begin position="256"/>
        <end position="271"/>
    </location>
</feature>
<comment type="caution">
    <text evidence="3">The sequence shown here is derived from an EMBL/GenBank/DDBJ whole genome shotgun (WGS) entry which is preliminary data.</text>
</comment>
<feature type="region of interest" description="Disordered" evidence="2">
    <location>
        <begin position="555"/>
        <end position="608"/>
    </location>
</feature>
<evidence type="ECO:0000313" key="4">
    <source>
        <dbReference type="Proteomes" id="UP000750711"/>
    </source>
</evidence>
<protein>
    <submittedName>
        <fullName evidence="3">Uncharacterized protein</fullName>
    </submittedName>
</protein>
<accession>A0A9P8LHU6</accession>
<feature type="compositionally biased region" description="Acidic residues" evidence="2">
    <location>
        <begin position="165"/>
        <end position="185"/>
    </location>
</feature>
<feature type="compositionally biased region" description="Low complexity" evidence="2">
    <location>
        <begin position="119"/>
        <end position="128"/>
    </location>
</feature>
<feature type="coiled-coil region" evidence="1">
    <location>
        <begin position="444"/>
        <end position="471"/>
    </location>
</feature>
<proteinExistence type="predicted"/>
<feature type="compositionally biased region" description="Low complexity" evidence="2">
    <location>
        <begin position="561"/>
        <end position="570"/>
    </location>
</feature>
<feature type="compositionally biased region" description="Polar residues" evidence="2">
    <location>
        <begin position="710"/>
        <end position="723"/>
    </location>
</feature>
<evidence type="ECO:0000256" key="2">
    <source>
        <dbReference type="SAM" id="MobiDB-lite"/>
    </source>
</evidence>
<keyword evidence="1" id="KW-0175">Coiled coil</keyword>
<name>A0A9P8LHU6_9PEZI</name>
<sequence length="960" mass="103060">MHELSSTATVPALPSPTLTNPDMILPYNQDYARMSTPSPPPELTRRPSPPLAARALNSHPPFAQLARPPSGRRTASPMVTPPLESYTAGGMLPDIEEVETTPKARGSKQSVWRRPDSQSPPLTSSPTLEFAPSRQNGDLVSTFSVTERRPSNSMSDGSSSHGFENFDDAFSVDEDGIFPDEDEEFSGSAGEDHGYHTHNGTEKGAAGTGATRQDERDGKVSHVALSRRAERILASAKRRLDNMEGNLSRARHSLIASPSPSMPTPQNSRYSPPSADVDAGGLLVRPPLGVSPAKHRQLHSASSSNGTPGHLRVSSETSVPSSLYSSPQSPLLVGRSTSAQAMVGTAHSPGDGSSPSITLSISKTRSDEYFNASKENGQIADFPKLGCGRSLSANYVRKPPESHSAPITPSLKDDTLQGHSRDLIFNNNFNRADRTLTNQSGINRSHSTAQMRDLRDQMKDLKGKISSLQQRAREDGLRRRSFQSLRTPSPFTAAEAWYTAANGYVEGGLSANAGVGMAERRYGMGFVGEEKIDDSEPGRGEPDIGQRVAGHYEDAGRKTNGVDGIGDPIGIDGGINGEDLRESPYDGDGETERFSTESPVDPELQPATVGERHEDRADAFDYEHFFLHSGMGNYELPGSRRQSRSLSCSSGGSTSTTKVTSQSTPEHQHQQSNGNWRRSVIIPRAERIEEDEDDDTGPKPFPKRYHARQDSVSSISTYATFATATEGRGSGENSEDEDVDEYRQGEIRQARTDGPQISTLKAAPGPSADTPTGTDDHQSWQEANSDRSSTPTTVRGANESPSNPREVAKTNGKVTPTSVSSEDRSASSTPVGTPRSFPLVNKPRQIFPRPLPSTRALLSGRSGRSGSLGAAGVYGSESPVILNKEDRALVEGLVETLKRACGHLSDADPQAAGDWRRRLEDARKLLEGAAGAGAGAGDDGDDDDWKTRRQLDGGPVLKAV</sequence>
<keyword evidence="4" id="KW-1185">Reference proteome</keyword>
<reference evidence="3" key="1">
    <citation type="submission" date="2021-03" db="EMBL/GenBank/DDBJ databases">
        <title>Comparative genomics and phylogenomic investigation of the class Geoglossomycetes provide insights into ecological specialization and systematics.</title>
        <authorList>
            <person name="Melie T."/>
            <person name="Pirro S."/>
            <person name="Miller A.N."/>
            <person name="Quandt A."/>
        </authorList>
    </citation>
    <scope>NUCLEOTIDE SEQUENCE</scope>
    <source>
        <strain evidence="3">CAQ_001_2017</strain>
    </source>
</reference>
<feature type="region of interest" description="Disordered" evidence="2">
    <location>
        <begin position="254"/>
        <end position="331"/>
    </location>
</feature>
<gene>
    <name evidence="3" type="ORF">GP486_001033</name>
</gene>
<feature type="compositionally biased region" description="Low complexity" evidence="2">
    <location>
        <begin position="644"/>
        <end position="664"/>
    </location>
</feature>
<feature type="compositionally biased region" description="Polar residues" evidence="2">
    <location>
        <begin position="812"/>
        <end position="831"/>
    </location>
</feature>
<feature type="region of interest" description="Disordered" evidence="2">
    <location>
        <begin position="927"/>
        <end position="960"/>
    </location>
</feature>
<feature type="region of interest" description="Disordered" evidence="2">
    <location>
        <begin position="1"/>
        <end position="223"/>
    </location>
</feature>
<dbReference type="Proteomes" id="UP000750711">
    <property type="component" value="Unassembled WGS sequence"/>
</dbReference>
<feature type="compositionally biased region" description="Low complexity" evidence="2">
    <location>
        <begin position="855"/>
        <end position="871"/>
    </location>
</feature>
<dbReference type="AlphaFoldDB" id="A0A9P8LHU6"/>
<feature type="compositionally biased region" description="Low complexity" evidence="2">
    <location>
        <begin position="202"/>
        <end position="211"/>
    </location>
</feature>
<feature type="coiled-coil region" evidence="1">
    <location>
        <begin position="226"/>
        <end position="253"/>
    </location>
</feature>
<feature type="compositionally biased region" description="Basic and acidic residues" evidence="2">
    <location>
        <begin position="190"/>
        <end position="201"/>
    </location>
</feature>
<evidence type="ECO:0000313" key="3">
    <source>
        <dbReference type="EMBL" id="KAH0565583.1"/>
    </source>
</evidence>
<dbReference type="EMBL" id="JAGHQM010000079">
    <property type="protein sequence ID" value="KAH0565583.1"/>
    <property type="molecule type" value="Genomic_DNA"/>
</dbReference>
<evidence type="ECO:0000256" key="1">
    <source>
        <dbReference type="SAM" id="Coils"/>
    </source>
</evidence>
<feature type="compositionally biased region" description="Polar residues" evidence="2">
    <location>
        <begin position="133"/>
        <end position="145"/>
    </location>
</feature>
<feature type="compositionally biased region" description="Basic and acidic residues" evidence="2">
    <location>
        <begin position="578"/>
        <end position="595"/>
    </location>
</feature>
<feature type="compositionally biased region" description="Low complexity" evidence="2">
    <location>
        <begin position="314"/>
        <end position="331"/>
    </location>
</feature>
<organism evidence="3 4">
    <name type="scientific">Trichoglossum hirsutum</name>
    <dbReference type="NCBI Taxonomy" id="265104"/>
    <lineage>
        <taxon>Eukaryota</taxon>
        <taxon>Fungi</taxon>
        <taxon>Dikarya</taxon>
        <taxon>Ascomycota</taxon>
        <taxon>Pezizomycotina</taxon>
        <taxon>Geoglossomycetes</taxon>
        <taxon>Geoglossales</taxon>
        <taxon>Geoglossaceae</taxon>
        <taxon>Trichoglossum</taxon>
    </lineage>
</organism>
<feature type="compositionally biased region" description="Basic and acidic residues" evidence="2">
    <location>
        <begin position="741"/>
        <end position="751"/>
    </location>
</feature>
<feature type="compositionally biased region" description="Low complexity" evidence="2">
    <location>
        <begin position="151"/>
        <end position="160"/>
    </location>
</feature>
<feature type="compositionally biased region" description="Pro residues" evidence="2">
    <location>
        <begin position="37"/>
        <end position="50"/>
    </location>
</feature>
<feature type="region of interest" description="Disordered" evidence="2">
    <location>
        <begin position="636"/>
        <end position="874"/>
    </location>
</feature>
<feature type="compositionally biased region" description="Polar residues" evidence="2">
    <location>
        <begin position="780"/>
        <end position="803"/>
    </location>
</feature>